<name>A0ABN2S3S2_9PSEU</name>
<evidence type="ECO:0000313" key="2">
    <source>
        <dbReference type="Proteomes" id="UP001501116"/>
    </source>
</evidence>
<evidence type="ECO:0008006" key="3">
    <source>
        <dbReference type="Google" id="ProtNLM"/>
    </source>
</evidence>
<evidence type="ECO:0000313" key="1">
    <source>
        <dbReference type="EMBL" id="GAA1979229.1"/>
    </source>
</evidence>
<dbReference type="Proteomes" id="UP001501116">
    <property type="component" value="Unassembled WGS sequence"/>
</dbReference>
<proteinExistence type="predicted"/>
<dbReference type="Gene3D" id="2.30.110.10">
    <property type="entry name" value="Electron Transport, Fmn-binding Protein, Chain A"/>
    <property type="match status" value="1"/>
</dbReference>
<accession>A0ABN2S3S2</accession>
<keyword evidence="2" id="KW-1185">Reference proteome</keyword>
<organism evidence="1 2">
    <name type="scientific">Amycolatopsis minnesotensis</name>
    <dbReference type="NCBI Taxonomy" id="337894"/>
    <lineage>
        <taxon>Bacteria</taxon>
        <taxon>Bacillati</taxon>
        <taxon>Actinomycetota</taxon>
        <taxon>Actinomycetes</taxon>
        <taxon>Pseudonocardiales</taxon>
        <taxon>Pseudonocardiaceae</taxon>
        <taxon>Amycolatopsis</taxon>
    </lineage>
</organism>
<dbReference type="InterPro" id="IPR012349">
    <property type="entry name" value="Split_barrel_FMN-bd"/>
</dbReference>
<gene>
    <name evidence="1" type="ORF">GCM10009754_64300</name>
</gene>
<protein>
    <recommendedName>
        <fullName evidence="3">DUF385 domain-containing protein</fullName>
    </recommendedName>
</protein>
<dbReference type="EMBL" id="BAAANN010000031">
    <property type="protein sequence ID" value="GAA1979229.1"/>
    <property type="molecule type" value="Genomic_DNA"/>
</dbReference>
<sequence>MSNLLTRGAKCFNAALRPVLASRLFSGRMTEITYTGRRSGRTFSTPVAYARDGDEVTIRVMAPDAKQWWRNFTGDGGPISLKLADTDREGHAVAERDDRGRVRVTVRLKS</sequence>
<reference evidence="1 2" key="1">
    <citation type="journal article" date="2019" name="Int. J. Syst. Evol. Microbiol.">
        <title>The Global Catalogue of Microorganisms (GCM) 10K type strain sequencing project: providing services to taxonomists for standard genome sequencing and annotation.</title>
        <authorList>
            <consortium name="The Broad Institute Genomics Platform"/>
            <consortium name="The Broad Institute Genome Sequencing Center for Infectious Disease"/>
            <person name="Wu L."/>
            <person name="Ma J."/>
        </authorList>
    </citation>
    <scope>NUCLEOTIDE SEQUENCE [LARGE SCALE GENOMIC DNA]</scope>
    <source>
        <strain evidence="1 2">JCM 14545</strain>
    </source>
</reference>
<comment type="caution">
    <text evidence="1">The sequence shown here is derived from an EMBL/GenBank/DDBJ whole genome shotgun (WGS) entry which is preliminary data.</text>
</comment>
<dbReference type="RefSeq" id="WP_344427520.1">
    <property type="nucleotide sequence ID" value="NZ_BAAANN010000031.1"/>
</dbReference>